<dbReference type="EMBL" id="CAXAMM010009669">
    <property type="protein sequence ID" value="CAK9021099.1"/>
    <property type="molecule type" value="Genomic_DNA"/>
</dbReference>
<reference evidence="1 2" key="1">
    <citation type="submission" date="2024-02" db="EMBL/GenBank/DDBJ databases">
        <authorList>
            <person name="Chen Y."/>
            <person name="Shah S."/>
            <person name="Dougan E. K."/>
            <person name="Thang M."/>
            <person name="Chan C."/>
        </authorList>
    </citation>
    <scope>NUCLEOTIDE SEQUENCE [LARGE SCALE GENOMIC DNA]</scope>
</reference>
<sequence>MSLAAAAAVAAASKAEANGERRNSLGQMPKMPWVWVADQRTPSEPRKLPVPKYFQCGNEHIGKLTWDSMKKWLSRGVERQVTSAWIAVEEPGKSEWHLHEVPIQLSSSPFKDGTLVVVCCGNEPLKPNISGQLPAPFKLKPAQTTETSVLGGKMWKSARSRVIATMAFGGPAAFGRRLSGESEKSAATASDADGCASREMSDLRPESASHNKQLLKPAIKKGEGTAKPAGTKPKKVRAKARLKFEEDAVGMELPPESADPAADLNAPAKPWLLYCGPGAPTTMTRSTQTEPLKLLKASRSASGCCQCSQCCCDVYDENDVLPIH</sequence>
<gene>
    <name evidence="1" type="ORF">SCF082_LOCUS15192</name>
</gene>
<name>A0ABP0K4L0_9DINO</name>
<accession>A0ABP0K4L0</accession>
<dbReference type="Proteomes" id="UP001642464">
    <property type="component" value="Unassembled WGS sequence"/>
</dbReference>
<proteinExistence type="predicted"/>
<organism evidence="1 2">
    <name type="scientific">Durusdinium trenchii</name>
    <dbReference type="NCBI Taxonomy" id="1381693"/>
    <lineage>
        <taxon>Eukaryota</taxon>
        <taxon>Sar</taxon>
        <taxon>Alveolata</taxon>
        <taxon>Dinophyceae</taxon>
        <taxon>Suessiales</taxon>
        <taxon>Symbiodiniaceae</taxon>
        <taxon>Durusdinium</taxon>
    </lineage>
</organism>
<evidence type="ECO:0000313" key="2">
    <source>
        <dbReference type="Proteomes" id="UP001642464"/>
    </source>
</evidence>
<evidence type="ECO:0000313" key="1">
    <source>
        <dbReference type="EMBL" id="CAK9021099.1"/>
    </source>
</evidence>
<protein>
    <submittedName>
        <fullName evidence="1">Uncharacterized protein</fullName>
    </submittedName>
</protein>
<keyword evidence="2" id="KW-1185">Reference proteome</keyword>
<comment type="caution">
    <text evidence="1">The sequence shown here is derived from an EMBL/GenBank/DDBJ whole genome shotgun (WGS) entry which is preliminary data.</text>
</comment>